<dbReference type="EMBL" id="LT984813">
    <property type="protein sequence ID" value="SPD63193.1"/>
    <property type="molecule type" value="Genomic_DNA"/>
</dbReference>
<organism evidence="2 3">
    <name type="scientific">Cupriavidus taiwanensis</name>
    <dbReference type="NCBI Taxonomy" id="164546"/>
    <lineage>
        <taxon>Bacteria</taxon>
        <taxon>Pseudomonadati</taxon>
        <taxon>Pseudomonadota</taxon>
        <taxon>Betaproteobacteria</taxon>
        <taxon>Burkholderiales</taxon>
        <taxon>Burkholderiaceae</taxon>
        <taxon>Cupriavidus</taxon>
    </lineage>
</organism>
<feature type="region of interest" description="Disordered" evidence="1">
    <location>
        <begin position="1"/>
        <end position="35"/>
    </location>
</feature>
<evidence type="ECO:0000313" key="3">
    <source>
        <dbReference type="Proteomes" id="UP000254259"/>
    </source>
</evidence>
<dbReference type="AlphaFoldDB" id="A0A976AJB5"/>
<name>A0A976AJB5_9BURK</name>
<evidence type="ECO:0000313" key="2">
    <source>
        <dbReference type="EMBL" id="SPD63193.1"/>
    </source>
</evidence>
<reference evidence="2 3" key="1">
    <citation type="submission" date="2018-01" db="EMBL/GenBank/DDBJ databases">
        <authorList>
            <person name="Clerissi C."/>
        </authorList>
    </citation>
    <scope>NUCLEOTIDE SEQUENCE [LARGE SCALE GENOMIC DNA]</scope>
    <source>
        <strain evidence="2">Cupriavidus taiwanensis SWF 66322</strain>
    </source>
</reference>
<protein>
    <submittedName>
        <fullName evidence="2">Uncharacterized protein</fullName>
    </submittedName>
</protein>
<evidence type="ECO:0000256" key="1">
    <source>
        <dbReference type="SAM" id="MobiDB-lite"/>
    </source>
</evidence>
<feature type="compositionally biased region" description="Low complexity" evidence="1">
    <location>
        <begin position="25"/>
        <end position="35"/>
    </location>
</feature>
<proteinExistence type="predicted"/>
<sequence>MMLVRLPRAAGATPGARSKIPPSPAAVAAATPEQG</sequence>
<dbReference type="Proteomes" id="UP000254259">
    <property type="component" value="Chromosome CBM2636"/>
</dbReference>
<gene>
    <name evidence="2" type="ORF">CBM2636_10209</name>
</gene>
<accession>A0A976AJB5</accession>